<comment type="caution">
    <text evidence="2">The sequence shown here is derived from an EMBL/GenBank/DDBJ whole genome shotgun (WGS) entry which is preliminary data.</text>
</comment>
<dbReference type="Proteomes" id="UP001311232">
    <property type="component" value="Unassembled WGS sequence"/>
</dbReference>
<evidence type="ECO:0000313" key="2">
    <source>
        <dbReference type="EMBL" id="KAK5623395.1"/>
    </source>
</evidence>
<accession>A0AAV9SR80</accession>
<gene>
    <name evidence="2" type="ORF">CRENBAI_015105</name>
</gene>
<evidence type="ECO:0000313" key="3">
    <source>
        <dbReference type="Proteomes" id="UP001311232"/>
    </source>
</evidence>
<name>A0AAV9SR80_9TELE</name>
<dbReference type="AlphaFoldDB" id="A0AAV9SR80"/>
<dbReference type="EMBL" id="JAHHUM010000032">
    <property type="protein sequence ID" value="KAK5623395.1"/>
    <property type="molecule type" value="Genomic_DNA"/>
</dbReference>
<evidence type="ECO:0000256" key="1">
    <source>
        <dbReference type="SAM" id="MobiDB-lite"/>
    </source>
</evidence>
<feature type="compositionally biased region" description="Polar residues" evidence="1">
    <location>
        <begin position="1"/>
        <end position="12"/>
    </location>
</feature>
<organism evidence="2 3">
    <name type="scientific">Crenichthys baileyi</name>
    <name type="common">White River springfish</name>
    <dbReference type="NCBI Taxonomy" id="28760"/>
    <lineage>
        <taxon>Eukaryota</taxon>
        <taxon>Metazoa</taxon>
        <taxon>Chordata</taxon>
        <taxon>Craniata</taxon>
        <taxon>Vertebrata</taxon>
        <taxon>Euteleostomi</taxon>
        <taxon>Actinopterygii</taxon>
        <taxon>Neopterygii</taxon>
        <taxon>Teleostei</taxon>
        <taxon>Neoteleostei</taxon>
        <taxon>Acanthomorphata</taxon>
        <taxon>Ovalentaria</taxon>
        <taxon>Atherinomorphae</taxon>
        <taxon>Cyprinodontiformes</taxon>
        <taxon>Goodeidae</taxon>
        <taxon>Crenichthys</taxon>
    </lineage>
</organism>
<feature type="compositionally biased region" description="Polar residues" evidence="1">
    <location>
        <begin position="66"/>
        <end position="75"/>
    </location>
</feature>
<proteinExistence type="predicted"/>
<keyword evidence="3" id="KW-1185">Reference proteome</keyword>
<feature type="region of interest" description="Disordered" evidence="1">
    <location>
        <begin position="1"/>
        <end position="132"/>
    </location>
</feature>
<sequence length="132" mass="14524">MLSTEVGRQQDTGAAAPRPKRHRARRRAPNPPTQPHRNPQSCRPRPKTGPPSSQGTHQLLAARQPGTKQPQSPQHVGQAPAHRSSWNPEEPSTHTISAPTEARNPLEILNDTTRTPPQKQTRRHSGPRPSPA</sequence>
<feature type="compositionally biased region" description="Basic residues" evidence="1">
    <location>
        <begin position="18"/>
        <end position="28"/>
    </location>
</feature>
<protein>
    <submittedName>
        <fullName evidence="2">Uncharacterized protein</fullName>
    </submittedName>
</protein>
<reference evidence="2 3" key="1">
    <citation type="submission" date="2021-06" db="EMBL/GenBank/DDBJ databases">
        <authorList>
            <person name="Palmer J.M."/>
        </authorList>
    </citation>
    <scope>NUCLEOTIDE SEQUENCE [LARGE SCALE GENOMIC DNA]</scope>
    <source>
        <strain evidence="2 3">MEX-2019</strain>
        <tissue evidence="2">Muscle</tissue>
    </source>
</reference>